<organism evidence="3 4">
    <name type="scientific">Babesia microti (strain RI)</name>
    <dbReference type="NCBI Taxonomy" id="1133968"/>
    <lineage>
        <taxon>Eukaryota</taxon>
        <taxon>Sar</taxon>
        <taxon>Alveolata</taxon>
        <taxon>Apicomplexa</taxon>
        <taxon>Aconoidasida</taxon>
        <taxon>Piroplasmida</taxon>
        <taxon>Babesiidae</taxon>
        <taxon>Babesia</taxon>
    </lineage>
</organism>
<name>A0A0K3AQ07_BABMR</name>
<dbReference type="Proteomes" id="UP000002899">
    <property type="component" value="Chromosome IV"/>
</dbReference>
<dbReference type="EMBL" id="LN871599">
    <property type="protein sequence ID" value="CTQ40597.1"/>
    <property type="molecule type" value="Genomic_DNA"/>
</dbReference>
<reference evidence="3 4" key="1">
    <citation type="journal article" date="2012" name="Nucleic Acids Res.">
        <title>Sequencing of the smallest Apicomplexan genome from the human pathogen Babesia microti.</title>
        <authorList>
            <person name="Cornillot E."/>
            <person name="Hadj-Kaddour K."/>
            <person name="Dassouli A."/>
            <person name="Noel B."/>
            <person name="Ranwez V."/>
            <person name="Vacherie B."/>
            <person name="Augagneur Y."/>
            <person name="Bres V."/>
            <person name="Duclos A."/>
            <person name="Randazzo S."/>
            <person name="Carcy B."/>
            <person name="Debierre-Grockiego F."/>
            <person name="Delbecq S."/>
            <person name="Moubri-Menage K."/>
            <person name="Shams-Eldin H."/>
            <person name="Usmani-Brown S."/>
            <person name="Bringaud F."/>
            <person name="Wincker P."/>
            <person name="Vivares C.P."/>
            <person name="Schwarz R.T."/>
            <person name="Schetters T.P."/>
            <person name="Krause P.J."/>
            <person name="Gorenflot A."/>
            <person name="Berry V."/>
            <person name="Barbe V."/>
            <person name="Ben Mamoun C."/>
        </authorList>
    </citation>
    <scope>NUCLEOTIDE SEQUENCE [LARGE SCALE GENOMIC DNA]</scope>
    <source>
        <strain evidence="3 4">RI</strain>
    </source>
</reference>
<reference evidence="3 4" key="4">
    <citation type="journal article" date="2016" name="Sci. Rep.">
        <title>Genome-wide diversity and gene expression profiling of Babesia microti isolates identify polymorphic genes that mediate host-pathogen interactions.</title>
        <authorList>
            <person name="Silva J.C."/>
            <person name="Cornillot E."/>
            <person name="McCracken C."/>
            <person name="Usmani-Brown S."/>
            <person name="Dwivedi A."/>
            <person name="Ifeonu O.O."/>
            <person name="Crabtree J."/>
            <person name="Gotia H.T."/>
            <person name="Virji A.Z."/>
            <person name="Reynes C."/>
            <person name="Colinge J."/>
            <person name="Kumar V."/>
            <person name="Lawres L."/>
            <person name="Pazzi J.E."/>
            <person name="Pablo J.V."/>
            <person name="Hung C."/>
            <person name="Brancato J."/>
            <person name="Kumari P."/>
            <person name="Orvis J."/>
            <person name="Tretina K."/>
            <person name="Chibucos M."/>
            <person name="Ott S."/>
            <person name="Sadzewicz L."/>
            <person name="Sengamalay N."/>
            <person name="Shetty A.C."/>
            <person name="Su Q."/>
            <person name="Tallon L."/>
            <person name="Fraser C.M."/>
            <person name="Frutos R."/>
            <person name="Molina D.M."/>
            <person name="Krause P.J."/>
            <person name="Ben Mamoun C."/>
        </authorList>
    </citation>
    <scope>NUCLEOTIDE SEQUENCE [LARGE SCALE GENOMIC DNA]</scope>
    <source>
        <strain evidence="3 4">RI</strain>
    </source>
</reference>
<feature type="chain" id="PRO_5010773350" evidence="1">
    <location>
        <begin position="19"/>
        <end position="271"/>
    </location>
</feature>
<keyword evidence="1" id="KW-0732">Signal</keyword>
<reference evidence="3" key="2">
    <citation type="submission" date="2012-02" db="EMBL/GenBank/DDBJ databases">
        <authorList>
            <person name="Feng W."/>
            <person name="Liu Z."/>
            <person name="Li S."/>
            <person name="Tang W."/>
            <person name="Yang J."/>
        </authorList>
    </citation>
    <scope>NUCLEOTIDE SEQUENCE</scope>
    <source>
        <strain evidence="3">RI</strain>
    </source>
</reference>
<evidence type="ECO:0000313" key="3">
    <source>
        <dbReference type="EMBL" id="CTQ41567.1"/>
    </source>
</evidence>
<dbReference type="RefSeq" id="XP_012649578.1">
    <property type="nucleotide sequence ID" value="XM_012794124.1"/>
</dbReference>
<evidence type="ECO:0000313" key="2">
    <source>
        <dbReference type="EMBL" id="CTQ40597.1"/>
    </source>
</evidence>
<feature type="signal peptide" evidence="1">
    <location>
        <begin position="1"/>
        <end position="18"/>
    </location>
</feature>
<protein>
    <submittedName>
        <fullName evidence="3">BMN2 family protein</fullName>
    </submittedName>
</protein>
<sequence>MTVTTIALTVSIVSYIHGSPSNGLYESNLFYTEGYGKYLTSPTKIKTIEFGGYKFEFDDDTLPVTSITKIDVITYDDKPILFEFISDKDRPYRRFYYYTLDSKTNKLYNYVTAETGYNVEDSSGLKYYTELSKSGINDVLQDLDKNIDESNIEHLKTSYVTKGLNIAIEVYSNRVVEQIKSIKVVTPVELFDYKTEVPIESVDHESRDNSLAEVEEDGKAVQVGTQPVYEVNDGAHNPSAQVLSQNNIIETLDDKSKVTHLRNAGSEKIRV</sequence>
<dbReference type="KEGG" id="bmic:BmR1_04g09995"/>
<evidence type="ECO:0000313" key="4">
    <source>
        <dbReference type="Proteomes" id="UP000002899"/>
    </source>
</evidence>
<dbReference type="EMBL" id="LN871598">
    <property type="protein sequence ID" value="CTQ41567.1"/>
    <property type="molecule type" value="Genomic_DNA"/>
</dbReference>
<dbReference type="RefSeq" id="XP_021337225.1">
    <property type="nucleotide sequence ID" value="XM_021482313.1"/>
</dbReference>
<gene>
    <name evidence="3" type="ORF">BMR1_03g04855</name>
    <name evidence="2" type="ORF">BmR1_04g09995</name>
</gene>
<dbReference type="AlphaFoldDB" id="A0A0K3AQ07"/>
<accession>A0A0K3AQ07</accession>
<evidence type="ECO:0000256" key="1">
    <source>
        <dbReference type="SAM" id="SignalP"/>
    </source>
</evidence>
<dbReference type="KEGG" id="bmic:BMR1_03g04855"/>
<reference evidence="3 4" key="3">
    <citation type="journal article" date="2013" name="PLoS ONE">
        <title>Whole genome mapping and re-organization of the nuclear and mitochondrial genomes of Babesia microti isolates.</title>
        <authorList>
            <person name="Cornillot E."/>
            <person name="Dassouli A."/>
            <person name="Garg A."/>
            <person name="Pachikara N."/>
            <person name="Randazzo S."/>
            <person name="Depoix D."/>
            <person name="Carcy B."/>
            <person name="Delbecq S."/>
            <person name="Frutos R."/>
            <person name="Silva J.C."/>
            <person name="Sutton R."/>
            <person name="Krause P.J."/>
            <person name="Mamoun C.B."/>
        </authorList>
    </citation>
    <scope>NUCLEOTIDE SEQUENCE</scope>
    <source>
        <strain evidence="3 4">RI</strain>
    </source>
</reference>
<keyword evidence="4" id="KW-1185">Reference proteome</keyword>
<dbReference type="GeneID" id="24425616"/>
<dbReference type="VEuPathDB" id="PiroplasmaDB:BMR1_03g04855"/>
<dbReference type="VEuPathDB" id="PiroplasmaDB:BmR1_04g09995"/>
<proteinExistence type="predicted"/>
<dbReference type="GeneID" id="33043739"/>
<dbReference type="Proteomes" id="UP000002899">
    <property type="component" value="Chromosome III"/>
</dbReference>